<dbReference type="RefSeq" id="WP_213293564.1">
    <property type="nucleotide sequence ID" value="NZ_JAGYVZ010000001.1"/>
</dbReference>
<comment type="caution">
    <text evidence="3">The sequence shown here is derived from an EMBL/GenBank/DDBJ whole genome shotgun (WGS) entry which is preliminary data.</text>
</comment>
<dbReference type="PANTHER" id="PTHR43489">
    <property type="entry name" value="ISOMERASE"/>
    <property type="match status" value="1"/>
</dbReference>
<reference evidence="3 4" key="1">
    <citation type="journal article" date="2018" name="Int. J. Syst. Evol. Microbiol.">
        <title>Flavobacterium chryseum sp. nov. and Flavobacterium psychroterrae sp. nov., novel environmental bacteria isolated from Antarctica.</title>
        <authorList>
            <person name="Kralova S."/>
            <person name="Svec P."/>
            <person name="Busse H.J."/>
            <person name="Stankova E."/>
            <person name="Vaczi P."/>
            <person name="Sedlacek I."/>
        </authorList>
    </citation>
    <scope>NUCLEOTIDE SEQUENCE [LARGE SCALE GENOMIC DNA]</scope>
    <source>
        <strain evidence="3 4">CCM 8827</strain>
    </source>
</reference>
<dbReference type="Pfam" id="PF01261">
    <property type="entry name" value="AP_endonuc_2"/>
    <property type="match status" value="1"/>
</dbReference>
<dbReference type="GO" id="GO:0016853">
    <property type="term" value="F:isomerase activity"/>
    <property type="evidence" value="ECO:0007669"/>
    <property type="project" value="UniProtKB-KW"/>
</dbReference>
<protein>
    <submittedName>
        <fullName evidence="3">Sugar phosphate isomerase/epimerase</fullName>
    </submittedName>
</protein>
<dbReference type="InterPro" id="IPR036237">
    <property type="entry name" value="Xyl_isomerase-like_sf"/>
</dbReference>
<organism evidence="3 4">
    <name type="scientific">Flavobacterium psychroterrae</name>
    <dbReference type="NCBI Taxonomy" id="2133767"/>
    <lineage>
        <taxon>Bacteria</taxon>
        <taxon>Pseudomonadati</taxon>
        <taxon>Bacteroidota</taxon>
        <taxon>Flavobacteriia</taxon>
        <taxon>Flavobacteriales</taxon>
        <taxon>Flavobacteriaceae</taxon>
        <taxon>Flavobacterium</taxon>
    </lineage>
</organism>
<keyword evidence="4" id="KW-1185">Reference proteome</keyword>
<evidence type="ECO:0000256" key="1">
    <source>
        <dbReference type="ARBA" id="ARBA00023235"/>
    </source>
</evidence>
<dbReference type="EMBL" id="JAGYVZ010000001">
    <property type="protein sequence ID" value="MBS7229436.1"/>
    <property type="molecule type" value="Genomic_DNA"/>
</dbReference>
<evidence type="ECO:0000313" key="3">
    <source>
        <dbReference type="EMBL" id="MBS7229436.1"/>
    </source>
</evidence>
<dbReference type="SUPFAM" id="SSF51658">
    <property type="entry name" value="Xylose isomerase-like"/>
    <property type="match status" value="1"/>
</dbReference>
<sequence length="281" mass="31035">MKIKLGASLLSWITPNWTAEAGHYAIKKTAQTGFDLIEILLPTNMEFDSETVKKQLKENKLDVACSLNLPKEAHIPYYPKAALELICKALDKTAAVESTFLGGVLHSGIGVFNGNPVTIYEKEIVINVLGEAALYAQKLGITIGIEPINRYESYVCNTAANVLEIIDKTTTNLAVHLDTFHMNIEENNFYDPIIASGKKLKHLHITESNRGMPGEGTVNWDALFKGLKDINFEGNLVLENFSSSIAGMQQAVSLWQTSPHNAEELAIGSLNFMRKKIEDLD</sequence>
<accession>A0ABS5P594</accession>
<feature type="domain" description="Xylose isomerase-like TIM barrel" evidence="2">
    <location>
        <begin position="27"/>
        <end position="274"/>
    </location>
</feature>
<name>A0ABS5P594_9FLAO</name>
<dbReference type="InterPro" id="IPR013022">
    <property type="entry name" value="Xyl_isomerase-like_TIM-brl"/>
</dbReference>
<dbReference type="PANTHER" id="PTHR43489:SF7">
    <property type="entry name" value="3-DEHYDRO-D-GULOSIDE 4-EPIMERASE-RELATED"/>
    <property type="match status" value="1"/>
</dbReference>
<dbReference type="InterPro" id="IPR050417">
    <property type="entry name" value="Sugar_Epim/Isomerase"/>
</dbReference>
<dbReference type="Proteomes" id="UP000722625">
    <property type="component" value="Unassembled WGS sequence"/>
</dbReference>
<evidence type="ECO:0000259" key="2">
    <source>
        <dbReference type="Pfam" id="PF01261"/>
    </source>
</evidence>
<keyword evidence="1 3" id="KW-0413">Isomerase</keyword>
<proteinExistence type="predicted"/>
<dbReference type="Gene3D" id="3.20.20.150">
    <property type="entry name" value="Divalent-metal-dependent TIM barrel enzymes"/>
    <property type="match status" value="1"/>
</dbReference>
<evidence type="ECO:0000313" key="4">
    <source>
        <dbReference type="Proteomes" id="UP000722625"/>
    </source>
</evidence>
<gene>
    <name evidence="3" type="ORF">KHA90_00220</name>
</gene>